<evidence type="ECO:0000259" key="5">
    <source>
        <dbReference type="PROSITE" id="PS51935"/>
    </source>
</evidence>
<dbReference type="SUPFAM" id="SSF54001">
    <property type="entry name" value="Cysteine proteinases"/>
    <property type="match status" value="1"/>
</dbReference>
<dbReference type="GO" id="GO:0008234">
    <property type="term" value="F:cysteine-type peptidase activity"/>
    <property type="evidence" value="ECO:0007669"/>
    <property type="project" value="UniProtKB-KW"/>
</dbReference>
<evidence type="ECO:0000313" key="6">
    <source>
        <dbReference type="EMBL" id="SES04932.1"/>
    </source>
</evidence>
<dbReference type="RefSeq" id="WP_091971596.1">
    <property type="nucleotide sequence ID" value="NZ_FOGZ01000042.1"/>
</dbReference>
<gene>
    <name evidence="6" type="ORF">SAMN05443377_1425</name>
</gene>
<name>A0A1H9U6I7_9ACTN</name>
<proteinExistence type="inferred from homology"/>
<dbReference type="PANTHER" id="PTHR47053">
    <property type="entry name" value="MUREIN DD-ENDOPEPTIDASE MEPH-RELATED"/>
    <property type="match status" value="1"/>
</dbReference>
<evidence type="ECO:0000256" key="2">
    <source>
        <dbReference type="ARBA" id="ARBA00022670"/>
    </source>
</evidence>
<dbReference type="Gene3D" id="3.90.1720.10">
    <property type="entry name" value="endopeptidase domain like (from Nostoc punctiforme)"/>
    <property type="match status" value="1"/>
</dbReference>
<dbReference type="STRING" id="64702.SAMN05443377_1425"/>
<protein>
    <submittedName>
        <fullName evidence="6">Cell wall-associated hydrolase, NlpC family</fullName>
    </submittedName>
</protein>
<dbReference type="InterPro" id="IPR038765">
    <property type="entry name" value="Papain-like_cys_pep_sf"/>
</dbReference>
<feature type="domain" description="NlpC/P60" evidence="5">
    <location>
        <begin position="240"/>
        <end position="354"/>
    </location>
</feature>
<organism evidence="6 7">
    <name type="scientific">Propionibacterium cyclohexanicum</name>
    <dbReference type="NCBI Taxonomy" id="64702"/>
    <lineage>
        <taxon>Bacteria</taxon>
        <taxon>Bacillati</taxon>
        <taxon>Actinomycetota</taxon>
        <taxon>Actinomycetes</taxon>
        <taxon>Propionibacteriales</taxon>
        <taxon>Propionibacteriaceae</taxon>
        <taxon>Propionibacterium</taxon>
    </lineage>
</organism>
<dbReference type="Pfam" id="PF00877">
    <property type="entry name" value="NLPC_P60"/>
    <property type="match status" value="1"/>
</dbReference>
<keyword evidence="2" id="KW-0645">Protease</keyword>
<keyword evidence="7" id="KW-1185">Reference proteome</keyword>
<dbReference type="PANTHER" id="PTHR47053:SF1">
    <property type="entry name" value="MUREIN DD-ENDOPEPTIDASE MEPH-RELATED"/>
    <property type="match status" value="1"/>
</dbReference>
<dbReference type="InterPro" id="IPR051202">
    <property type="entry name" value="Peptidase_C40"/>
</dbReference>
<evidence type="ECO:0000256" key="1">
    <source>
        <dbReference type="ARBA" id="ARBA00007074"/>
    </source>
</evidence>
<accession>A0A1H9U6I7</accession>
<dbReference type="PROSITE" id="PS51935">
    <property type="entry name" value="NLPC_P60"/>
    <property type="match status" value="1"/>
</dbReference>
<comment type="similarity">
    <text evidence="1">Belongs to the peptidase C40 family.</text>
</comment>
<keyword evidence="4" id="KW-0788">Thiol protease</keyword>
<evidence type="ECO:0000313" key="7">
    <source>
        <dbReference type="Proteomes" id="UP000198815"/>
    </source>
</evidence>
<keyword evidence="3 6" id="KW-0378">Hydrolase</keyword>
<sequence>MPAKRALLEESADSIIEITAPRRAQISGISQVAVLGTDHCTPRRAYVALDTAATRPHTKRTRLAFPAAAAFLTSALGLGISLAPQAAANQPRPVNTSVSAPSSSSVALVASLPAADDAEVLGNSAIADAATLRLESESSQQQAQAAADEQRAATLASVGKTAADKLSADAAAAADKAAAEKAAAEKAAAASSQRNAAQQAAAQQVAVAASSTATQATSAPAASTTSATAAKATTASAVASSAAQAALNYALAQVGKPYVWGAAGPNAFDCSGLTQAAYAAAGVSIPRTTYAQVGAGTPVSTSALKPGDLVFFYGNEHVGLYIGDGKVVHAADVGIGVVISNMSSMATSGAVRVG</sequence>
<dbReference type="EMBL" id="FOGZ01000042">
    <property type="protein sequence ID" value="SES04932.1"/>
    <property type="molecule type" value="Genomic_DNA"/>
</dbReference>
<dbReference type="AlphaFoldDB" id="A0A1H9U6I7"/>
<dbReference type="InterPro" id="IPR000064">
    <property type="entry name" value="NLP_P60_dom"/>
</dbReference>
<dbReference type="OrthoDB" id="5177647at2"/>
<dbReference type="GO" id="GO:0006508">
    <property type="term" value="P:proteolysis"/>
    <property type="evidence" value="ECO:0007669"/>
    <property type="project" value="UniProtKB-KW"/>
</dbReference>
<dbReference type="Proteomes" id="UP000198815">
    <property type="component" value="Unassembled WGS sequence"/>
</dbReference>
<reference evidence="6 7" key="1">
    <citation type="submission" date="2016-10" db="EMBL/GenBank/DDBJ databases">
        <authorList>
            <person name="de Groot N.N."/>
        </authorList>
    </citation>
    <scope>NUCLEOTIDE SEQUENCE [LARGE SCALE GENOMIC DNA]</scope>
    <source>
        <strain evidence="6 7">DSM 16859</strain>
    </source>
</reference>
<evidence type="ECO:0000256" key="4">
    <source>
        <dbReference type="ARBA" id="ARBA00022807"/>
    </source>
</evidence>
<evidence type="ECO:0000256" key="3">
    <source>
        <dbReference type="ARBA" id="ARBA00022801"/>
    </source>
</evidence>